<sequence>MRYTGKAALVTGGSRGIGAAVVKRLAQEGLKVAFFYRQRMDKVEELLEWARDAQLTVVPIKVDITDPRSLLSAITDAKANVGPIDYLVNNAGVSHYKLLTEEEERELEEVLRTNLESVILLTREIAKGMVIRSFGSIVNISSIWGLYGGSCEAVYAATKGGIISFTRSLAKELGPSNVRVNCVAPGVVRTDMMLNHFTEEEIAQLCQRIPLGRLAHPEEVASAVAFLLSDEASYISGSVLEVSGGFIS</sequence>
<evidence type="ECO:0000313" key="3">
    <source>
        <dbReference type="EMBL" id="ACI18205.1"/>
    </source>
</evidence>
<name>B5Y7M2_COPPD</name>
<protein>
    <submittedName>
        <fullName evidence="3">3-ketoacyl-acyl carrier protein reductase</fullName>
    </submittedName>
</protein>
<accession>B5Y7M2</accession>
<dbReference type="PANTHER" id="PTHR42879:SF2">
    <property type="entry name" value="3-OXOACYL-[ACYL-CARRIER-PROTEIN] REDUCTASE FABG"/>
    <property type="match status" value="1"/>
</dbReference>
<dbReference type="NCBIfam" id="NF047420">
    <property type="entry name" value="EF_P_mod_YmfI"/>
    <property type="match status" value="1"/>
</dbReference>
<organism evidence="3 4">
    <name type="scientific">Coprothermobacter proteolyticus (strain ATCC 35245 / DSM 5265 / OCM 4 / BT)</name>
    <dbReference type="NCBI Taxonomy" id="309798"/>
    <lineage>
        <taxon>Bacteria</taxon>
        <taxon>Pseudomonadati</taxon>
        <taxon>Coprothermobacterota</taxon>
        <taxon>Coprothermobacteria</taxon>
        <taxon>Coprothermobacterales</taxon>
        <taxon>Coprothermobacteraceae</taxon>
        <taxon>Coprothermobacter</taxon>
    </lineage>
</organism>
<dbReference type="PANTHER" id="PTHR42879">
    <property type="entry name" value="3-OXOACYL-(ACYL-CARRIER-PROTEIN) REDUCTASE"/>
    <property type="match status" value="1"/>
</dbReference>
<dbReference type="InterPro" id="IPR002347">
    <property type="entry name" value="SDR_fam"/>
</dbReference>
<comment type="similarity">
    <text evidence="1">Belongs to the short-chain dehydrogenases/reductases (SDR) family.</text>
</comment>
<dbReference type="KEGG" id="cpo:COPRO5265_0404"/>
<dbReference type="GO" id="GO:0016491">
    <property type="term" value="F:oxidoreductase activity"/>
    <property type="evidence" value="ECO:0007669"/>
    <property type="project" value="UniProtKB-KW"/>
</dbReference>
<reference evidence="4" key="1">
    <citation type="submission" date="2008-08" db="EMBL/GenBank/DDBJ databases">
        <title>The complete genome sequence of Coprothermobacter proteolyticus strain ATCC 5245 / DSM 5265 / BT.</title>
        <authorList>
            <person name="Dodson R.J."/>
            <person name="Durkin A.S."/>
            <person name="Wu M."/>
            <person name="Eisen J."/>
            <person name="Sutton G."/>
        </authorList>
    </citation>
    <scope>NUCLEOTIDE SEQUENCE [LARGE SCALE GENOMIC DNA]</scope>
    <source>
        <strain evidence="4">ATCC 35245 / DSM 5265 / OCM 4 / BT</strain>
    </source>
</reference>
<dbReference type="OrthoDB" id="9804104at2"/>
<evidence type="ECO:0000256" key="2">
    <source>
        <dbReference type="ARBA" id="ARBA00023002"/>
    </source>
</evidence>
<dbReference type="Proteomes" id="UP000001732">
    <property type="component" value="Chromosome"/>
</dbReference>
<keyword evidence="2" id="KW-0560">Oxidoreductase</keyword>
<dbReference type="InterPro" id="IPR020904">
    <property type="entry name" value="Sc_DH/Rdtase_CS"/>
</dbReference>
<dbReference type="STRING" id="309798.COPRO5265_0404"/>
<dbReference type="PRINTS" id="PR00081">
    <property type="entry name" value="GDHRDH"/>
</dbReference>
<evidence type="ECO:0000256" key="1">
    <source>
        <dbReference type="ARBA" id="ARBA00006484"/>
    </source>
</evidence>
<keyword evidence="4" id="KW-1185">Reference proteome</keyword>
<dbReference type="FunFam" id="3.40.50.720:FF:000173">
    <property type="entry name" value="3-oxoacyl-[acyl-carrier protein] reductase"/>
    <property type="match status" value="1"/>
</dbReference>
<dbReference type="GO" id="GO:0032787">
    <property type="term" value="P:monocarboxylic acid metabolic process"/>
    <property type="evidence" value="ECO:0007669"/>
    <property type="project" value="UniProtKB-ARBA"/>
</dbReference>
<dbReference type="NCBIfam" id="NF009466">
    <property type="entry name" value="PRK12826.1-2"/>
    <property type="match status" value="1"/>
</dbReference>
<dbReference type="NCBIfam" id="NF005559">
    <property type="entry name" value="PRK07231.1"/>
    <property type="match status" value="1"/>
</dbReference>
<gene>
    <name evidence="3" type="primary">fabG1</name>
    <name evidence="3" type="ordered locus">COPRO5265_0404</name>
</gene>
<dbReference type="HOGENOM" id="CLU_010194_1_2_9"/>
<dbReference type="PRINTS" id="PR00080">
    <property type="entry name" value="SDRFAMILY"/>
</dbReference>
<dbReference type="EMBL" id="CP001145">
    <property type="protein sequence ID" value="ACI18205.1"/>
    <property type="molecule type" value="Genomic_DNA"/>
</dbReference>
<dbReference type="eggNOG" id="COG1028">
    <property type="taxonomic scope" value="Bacteria"/>
</dbReference>
<dbReference type="RefSeq" id="WP_012544855.1">
    <property type="nucleotide sequence ID" value="NC_011295.1"/>
</dbReference>
<dbReference type="AlphaFoldDB" id="B5Y7M2"/>
<evidence type="ECO:0000313" key="4">
    <source>
        <dbReference type="Proteomes" id="UP000001732"/>
    </source>
</evidence>
<dbReference type="InterPro" id="IPR036291">
    <property type="entry name" value="NAD(P)-bd_dom_sf"/>
</dbReference>
<proteinExistence type="inferred from homology"/>
<dbReference type="SUPFAM" id="SSF51735">
    <property type="entry name" value="NAD(P)-binding Rossmann-fold domains"/>
    <property type="match status" value="1"/>
</dbReference>
<dbReference type="Gene3D" id="3.40.50.720">
    <property type="entry name" value="NAD(P)-binding Rossmann-like Domain"/>
    <property type="match status" value="1"/>
</dbReference>
<dbReference type="Pfam" id="PF13561">
    <property type="entry name" value="adh_short_C2"/>
    <property type="match status" value="1"/>
</dbReference>
<dbReference type="PROSITE" id="PS00061">
    <property type="entry name" value="ADH_SHORT"/>
    <property type="match status" value="1"/>
</dbReference>
<reference evidence="3 4" key="2">
    <citation type="journal article" date="2014" name="Genome Announc.">
        <title>Complete Genome Sequence of Coprothermobacter proteolyticus DSM 5265.</title>
        <authorList>
            <person name="Alexiev A."/>
            <person name="Coil D.A."/>
            <person name="Badger J.H."/>
            <person name="Enticknap J."/>
            <person name="Ward N."/>
            <person name="Robb F.T."/>
            <person name="Eisen J.A."/>
        </authorList>
    </citation>
    <scope>NUCLEOTIDE SEQUENCE [LARGE SCALE GENOMIC DNA]</scope>
    <source>
        <strain evidence="4">ATCC 35245 / DSM 5265 / OCM 4 / BT</strain>
    </source>
</reference>
<dbReference type="InterPro" id="IPR050259">
    <property type="entry name" value="SDR"/>
</dbReference>